<keyword evidence="3" id="KW-1185">Reference proteome</keyword>
<sequence length="88" mass="10405">MATLVRRLCKVALFIGLFLISVRYIPLSNKWTASEARAWWRASDWLGIEDPSDLYFVAWLTIELIVAVLAYVAIMRLWRRYRRNDSRA</sequence>
<gene>
    <name evidence="2" type="ORF">F6X42_11720</name>
</gene>
<evidence type="ECO:0000313" key="3">
    <source>
        <dbReference type="Proteomes" id="UP000736373"/>
    </source>
</evidence>
<keyword evidence="1" id="KW-1133">Transmembrane helix</keyword>
<proteinExistence type="predicted"/>
<comment type="caution">
    <text evidence="2">The sequence shown here is derived from an EMBL/GenBank/DDBJ whole genome shotgun (WGS) entry which is preliminary data.</text>
</comment>
<protein>
    <submittedName>
        <fullName evidence="2">Uncharacterized protein</fullName>
    </submittedName>
</protein>
<name>A0ABR7PN86_9BURK</name>
<organism evidence="2 3">
    <name type="scientific">Paraburkholderia podalyriae</name>
    <dbReference type="NCBI Taxonomy" id="1938811"/>
    <lineage>
        <taxon>Bacteria</taxon>
        <taxon>Pseudomonadati</taxon>
        <taxon>Pseudomonadota</taxon>
        <taxon>Betaproteobacteria</taxon>
        <taxon>Burkholderiales</taxon>
        <taxon>Burkholderiaceae</taxon>
        <taxon>Paraburkholderia</taxon>
    </lineage>
</organism>
<evidence type="ECO:0000313" key="2">
    <source>
        <dbReference type="EMBL" id="MBC8747249.1"/>
    </source>
</evidence>
<keyword evidence="1" id="KW-0472">Membrane</keyword>
<dbReference type="RefSeq" id="WP_187634342.1">
    <property type="nucleotide sequence ID" value="NZ_VZQQ01000008.1"/>
</dbReference>
<dbReference type="Proteomes" id="UP000736373">
    <property type="component" value="Unassembled WGS sequence"/>
</dbReference>
<accession>A0ABR7PN86</accession>
<keyword evidence="1" id="KW-0812">Transmembrane</keyword>
<dbReference type="EMBL" id="VZQQ01000008">
    <property type="protein sequence ID" value="MBC8747249.1"/>
    <property type="molecule type" value="Genomic_DNA"/>
</dbReference>
<feature type="transmembrane region" description="Helical" evidence="1">
    <location>
        <begin position="54"/>
        <end position="78"/>
    </location>
</feature>
<evidence type="ECO:0000256" key="1">
    <source>
        <dbReference type="SAM" id="Phobius"/>
    </source>
</evidence>
<reference evidence="2 3" key="1">
    <citation type="submission" date="2019-09" db="EMBL/GenBank/DDBJ databases">
        <title>Paraburkholderia podalyriae sp. nov., A South African Podalyria-associated rhizobium.</title>
        <authorList>
            <person name="Mavima L."/>
            <person name="Beukes C.W."/>
            <person name="Palmer M."/>
            <person name="De Meyer S.E."/>
            <person name="James E.K."/>
            <person name="Maluk M."/>
            <person name="Avontuur J.R."/>
            <person name="Chan W.Y."/>
            <person name="Venter S.N."/>
            <person name="Steenkamp E.T."/>
        </authorList>
    </citation>
    <scope>NUCLEOTIDE SEQUENCE [LARGE SCALE GENOMIC DNA]</scope>
    <source>
        <strain evidence="2 3">WC7.3b</strain>
    </source>
</reference>